<dbReference type="PROSITE" id="PS50252">
    <property type="entry name" value="TBOX_3"/>
    <property type="match status" value="1"/>
</dbReference>
<feature type="compositionally biased region" description="Low complexity" evidence="6">
    <location>
        <begin position="790"/>
        <end position="811"/>
    </location>
</feature>
<feature type="domain" description="T-box" evidence="7">
    <location>
        <begin position="107"/>
        <end position="288"/>
    </location>
</feature>
<feature type="compositionally biased region" description="Low complexity" evidence="6">
    <location>
        <begin position="1753"/>
        <end position="1771"/>
    </location>
</feature>
<feature type="region of interest" description="Disordered" evidence="6">
    <location>
        <begin position="780"/>
        <end position="826"/>
    </location>
</feature>
<evidence type="ECO:0000256" key="1">
    <source>
        <dbReference type="ARBA" id="ARBA00023015"/>
    </source>
</evidence>
<keyword evidence="2 5" id="KW-0238">DNA-binding</keyword>
<feature type="region of interest" description="Disordered" evidence="6">
    <location>
        <begin position="1731"/>
        <end position="1771"/>
    </location>
</feature>
<evidence type="ECO:0000313" key="9">
    <source>
        <dbReference type="Proteomes" id="UP000472265"/>
    </source>
</evidence>
<feature type="compositionally biased region" description="Polar residues" evidence="6">
    <location>
        <begin position="85"/>
        <end position="94"/>
    </location>
</feature>
<feature type="region of interest" description="Disordered" evidence="6">
    <location>
        <begin position="1972"/>
        <end position="2043"/>
    </location>
</feature>
<sequence>MASTKKQKGMVFQQEGATTPAAAPAGNHPPACFIVPKPGKASEGGMEKPTCVTYKEADMIGKPNMYPSKEAIGTSGGVPAMKHPASSNSQSDNLSPDCTIKGISVMLDNNGMWNEFFRCKTEMILTKQGSRMFPYCRFRISGLQPSKKYSLIMDIQPLDNSRYKWTCNSWQVAGKAECHVKSQPFAHPESPATGQHWMQNPVSFYKLKLTNNITDQEGNTILHPMHRYLPRLHVLQTDKAAKDLKLSGAGVVTFTFPQTGFMAVTAYQNSRFAQLKVDYNPFTKGLKEDGSSLLGLKLKLNSGKDLHKDGGTSTNEQHPLKKSLKSLLANHKPRSSKPADSNNSRPPQKLFSELIREAHVSLQRCNLEQLGINNSTSHRTERSNTITTASKSNRQDFSKRESVSVKARKDLSPAKTGETVVTKTKVKVEKDCLNSMNCKDAVRRDCSKVNNVATPAVPQNSSVDSDHHFDPEEQSEMKVKQHKRPAPLPLPALALFLKQHSTKSKKSKSKPGSPPALPSESLSEPQSSCKHAEAAAGQPATGPSMDLTGDMANGEKCDNRAFGHTTADLDLDGSVLNITGPAWQPSSLSSSDTVDRGPEGSRTDDFFDSISVAESTGPEPAVPDGTPVLPNPDQPFCTLGTSMSIISPTLSTSSLSPILSPPHDAVLLTPNSQQTAISTEPLPSDSPAMKSDYLLPDPECSSLGFEPLSPASSPEPLPSLPASLTLQLASATSEPDPQAVPPEELPHGEDSAASVFKWHTVLPPPEPYIDNSFTTFQPTPQTVPLTSVTSPLLPSQSCSQPEPRTFDSSTSTPPPDPAPSFQENEQSMPFPAELSPLALQLPLSPTFSSLDGDGLSPTPSLTDLVHFFSTNDDLGMEVDFSEAVAVPCPPLSTVEANAREISQHVQLIPANKPSKRKKKFRRQKLAQTDLEQKIDEATYTRMQPNLEEVEEQLFISFTSKVKSLQEKIAAFEKILLRNLKLMRHRQVIHPVLQEGEYLLVSLHLDPLSFHKEDISVCAAFVSRTGKTTDVTQIKGWREKFTPPEAPQSSDLPKKNLSAFCSDMLDEYLENEGKLIDERAASFSQPQVEPLVYELPTRSTSYVRTLDSVLKKNTVGSPTSDLISGFIPPSKRPKLTLKESRTSRRETMRQKGSKQNKPRPEPGTLGPAFDQSNNARRTDGRPVMTRALLKQKDLEDGVVWEGRARTSINEERASIALTSLENPTAPIQLVRRRAPPCLNDFCRLGCVCSSLSHCSRTSHCGRPACMFGCSCLKQKVVLLKNLDGSDSSPSRHGNKKKKKRKRRMKMAYILKEADSVSQPAERVQTLWKRDDRDWDPEPTHIPKPPQNSPDDHNVSLDSDLAEMDSGSEWGFSSAGDPVPPVPSEQPPSPPAEPPPKPSKRLIIVAECKWASKADRSFVLKDLCERMAWDQLEKPFWIKKYMINPVGQTVEESSTGRCIQYKIHITRPSEDPIKPAEPVKPVTVGMGLPFLTGISPAGFLSANKKQPGGTDHLIRVNGKPYPLAKIQLGRMGALHPANRLAAYLTGRVGLNRKKQSSSSSLPSSPSLAKPPQIQTSAPTSQPSVTLLKIPTAPSAPPTSTSTSTSTSTGQRMVLQQVQTVTGAQFYRRPDGKLVQLVPIDQLTPVKPTQTVDQSGSSLPLRPPTQSFTIVNRTAPVATVRASSPLLPPSAFLGQKGTCTFKILPPSSSREPILVTCAKVPPQPPIKVVSSPAPGTFTLFSPHPSATPREEEQHRAANQRPAAAAADGDSDSSARGVTVNDIIITSSYQLHQTPQAPPTLFYAPPTTTAVQQPQTHSHMVLQVLNPTVAPPHVSHNASVVRDKPRTVPNILSRSKTSAPPSTLIKNTVEGKTEDGTYQIKDQDQPPPQTESPTTWGPSPPPSLGPGARLQAEFSVGGAVGPGEQQETGEESVSLTSLLDELVFLNQQTDDVDQLEEGHAHSPWLLQLDSDSEETVATVTEEAGPNDHTETTQGMLQPRTVNGNTTGGALAPPPLLQMKVGGANVADPASRPMPRLVPLGLRGNAPS</sequence>
<dbReference type="PANTHER" id="PTHR11267:SF32">
    <property type="entry name" value="MAX GENE-ASSOCIATED PROTEIN"/>
    <property type="match status" value="1"/>
</dbReference>
<feature type="region of interest" description="Disordered" evidence="6">
    <location>
        <begin position="1551"/>
        <end position="1608"/>
    </location>
</feature>
<feature type="region of interest" description="Disordered" evidence="6">
    <location>
        <begin position="373"/>
        <end position="404"/>
    </location>
</feature>
<dbReference type="InterPro" id="IPR001699">
    <property type="entry name" value="TF_T-box"/>
</dbReference>
<feature type="compositionally biased region" description="Basic residues" evidence="6">
    <location>
        <begin position="500"/>
        <end position="509"/>
    </location>
</feature>
<feature type="compositionally biased region" description="Low complexity" evidence="6">
    <location>
        <begin position="1595"/>
        <end position="1606"/>
    </location>
</feature>
<feature type="region of interest" description="Disordered" evidence="6">
    <location>
        <begin position="453"/>
        <end position="485"/>
    </location>
</feature>
<dbReference type="InterPro" id="IPR036960">
    <property type="entry name" value="T-box_sf"/>
</dbReference>
<dbReference type="GeneTree" id="ENSGT00940000156269"/>
<evidence type="ECO:0000256" key="3">
    <source>
        <dbReference type="ARBA" id="ARBA00023163"/>
    </source>
</evidence>
<feature type="region of interest" description="Disordered" evidence="6">
    <location>
        <begin position="1281"/>
        <end position="1302"/>
    </location>
</feature>
<dbReference type="PRINTS" id="PR00937">
    <property type="entry name" value="TBOX"/>
</dbReference>
<reference evidence="8" key="1">
    <citation type="submission" date="2021-04" db="EMBL/GenBank/DDBJ databases">
        <authorList>
            <consortium name="Wellcome Sanger Institute Data Sharing"/>
        </authorList>
    </citation>
    <scope>NUCLEOTIDE SEQUENCE [LARGE SCALE GENOMIC DNA]</scope>
</reference>
<feature type="region of interest" description="Disordered" evidence="6">
    <location>
        <begin position="1327"/>
        <end position="1397"/>
    </location>
</feature>
<dbReference type="InterPro" id="IPR008967">
    <property type="entry name" value="p53-like_TF_DNA-bd_sf"/>
</dbReference>
<feature type="region of interest" description="Disordered" evidence="6">
    <location>
        <begin position="73"/>
        <end position="94"/>
    </location>
</feature>
<feature type="compositionally biased region" description="Low complexity" evidence="6">
    <location>
        <begin position="16"/>
        <end position="27"/>
    </location>
</feature>
<dbReference type="GO" id="GO:0000978">
    <property type="term" value="F:RNA polymerase II cis-regulatory region sequence-specific DNA binding"/>
    <property type="evidence" value="ECO:0007669"/>
    <property type="project" value="InterPro"/>
</dbReference>
<feature type="region of interest" description="Disordered" evidence="6">
    <location>
        <begin position="1829"/>
        <end position="1905"/>
    </location>
</feature>
<dbReference type="InterPro" id="IPR032060">
    <property type="entry name" value="MGA_dom"/>
</dbReference>
<dbReference type="Ensembl" id="ENSSAUT00010005140.1">
    <property type="protein sequence ID" value="ENSSAUP00010004759.1"/>
    <property type="gene ID" value="ENSSAUG00010002437.1"/>
</dbReference>
<evidence type="ECO:0000256" key="4">
    <source>
        <dbReference type="ARBA" id="ARBA00023242"/>
    </source>
</evidence>
<dbReference type="PANTHER" id="PTHR11267">
    <property type="entry name" value="T-BOX PROTEIN-RELATED"/>
    <property type="match status" value="1"/>
</dbReference>
<feature type="compositionally biased region" description="Basic residues" evidence="6">
    <location>
        <begin position="1291"/>
        <end position="1302"/>
    </location>
</feature>
<evidence type="ECO:0000256" key="6">
    <source>
        <dbReference type="SAM" id="MobiDB-lite"/>
    </source>
</evidence>
<feature type="compositionally biased region" description="Low complexity" evidence="6">
    <location>
        <begin position="518"/>
        <end position="528"/>
    </location>
</feature>
<feature type="region of interest" description="Disordered" evidence="6">
    <location>
        <begin position="675"/>
        <end position="750"/>
    </location>
</feature>
<feature type="compositionally biased region" description="Basic and acidic residues" evidence="6">
    <location>
        <begin position="1135"/>
        <end position="1148"/>
    </location>
</feature>
<feature type="region of interest" description="Disordered" evidence="6">
    <location>
        <begin position="500"/>
        <end position="553"/>
    </location>
</feature>
<reference evidence="8" key="2">
    <citation type="submission" date="2025-08" db="UniProtKB">
        <authorList>
            <consortium name="Ensembl"/>
        </authorList>
    </citation>
    <scope>IDENTIFICATION</scope>
</reference>
<dbReference type="GO" id="GO:0005634">
    <property type="term" value="C:nucleus"/>
    <property type="evidence" value="ECO:0007669"/>
    <property type="project" value="UniProtKB-SubCell"/>
</dbReference>
<comment type="subcellular location">
    <subcellularLocation>
        <location evidence="5">Nucleus</location>
    </subcellularLocation>
</comment>
<dbReference type="Gene3D" id="2.60.40.820">
    <property type="entry name" value="Transcription factor, T-box"/>
    <property type="match status" value="1"/>
</dbReference>
<feature type="compositionally biased region" description="Polar residues" evidence="6">
    <location>
        <begin position="453"/>
        <end position="463"/>
    </location>
</feature>
<keyword evidence="9" id="KW-1185">Reference proteome</keyword>
<dbReference type="InterPro" id="IPR046360">
    <property type="entry name" value="T-box_DNA-bd"/>
</dbReference>
<dbReference type="Pfam" id="PF00907">
    <property type="entry name" value="T-box"/>
    <property type="match status" value="1"/>
</dbReference>
<feature type="compositionally biased region" description="Polar residues" evidence="6">
    <location>
        <begin position="1570"/>
        <end position="1582"/>
    </location>
</feature>
<dbReference type="Pfam" id="PF16059">
    <property type="entry name" value="MGA_dom"/>
    <property type="match status" value="1"/>
</dbReference>
<proteinExistence type="predicted"/>
<dbReference type="GO" id="GO:0001708">
    <property type="term" value="P:cell fate specification"/>
    <property type="evidence" value="ECO:0007669"/>
    <property type="project" value="TreeGrafter"/>
</dbReference>
<accession>A0A671TRX3</accession>
<feature type="compositionally biased region" description="Polar residues" evidence="6">
    <location>
        <begin position="373"/>
        <end position="392"/>
    </location>
</feature>
<dbReference type="GO" id="GO:0045893">
    <property type="term" value="P:positive regulation of DNA-templated transcription"/>
    <property type="evidence" value="ECO:0007669"/>
    <property type="project" value="InterPro"/>
</dbReference>
<feature type="compositionally biased region" description="Basic and acidic residues" evidence="6">
    <location>
        <begin position="593"/>
        <end position="604"/>
    </location>
</feature>
<comment type="caution">
    <text evidence="5">Lacks conserved residue(s) required for the propagation of feature annotation.</text>
</comment>
<dbReference type="Proteomes" id="UP000472265">
    <property type="component" value="Chromosome 16"/>
</dbReference>
<feature type="compositionally biased region" description="Basic and acidic residues" evidence="6">
    <location>
        <begin position="464"/>
        <end position="479"/>
    </location>
</feature>
<protein>
    <submittedName>
        <fullName evidence="8">MAX dimerization protein MGA a</fullName>
    </submittedName>
</protein>
<gene>
    <name evidence="8" type="primary">mgaa</name>
</gene>
<evidence type="ECO:0000313" key="8">
    <source>
        <dbReference type="Ensembl" id="ENSSAUP00010004759.1"/>
    </source>
</evidence>
<dbReference type="GO" id="GO:0000981">
    <property type="term" value="F:DNA-binding transcription factor activity, RNA polymerase II-specific"/>
    <property type="evidence" value="ECO:0007669"/>
    <property type="project" value="TreeGrafter"/>
</dbReference>
<evidence type="ECO:0000256" key="2">
    <source>
        <dbReference type="ARBA" id="ARBA00023125"/>
    </source>
</evidence>
<feature type="compositionally biased region" description="Pro residues" evidence="6">
    <location>
        <begin position="1376"/>
        <end position="1395"/>
    </location>
</feature>
<feature type="compositionally biased region" description="Low complexity" evidence="6">
    <location>
        <begin position="1554"/>
        <end position="1565"/>
    </location>
</feature>
<evidence type="ECO:0000256" key="5">
    <source>
        <dbReference type="PROSITE-ProRule" id="PRU00201"/>
    </source>
</evidence>
<name>A0A671TRX3_SPAAU</name>
<feature type="compositionally biased region" description="Low complexity" evidence="6">
    <location>
        <begin position="720"/>
        <end position="734"/>
    </location>
</feature>
<feature type="region of interest" description="Disordered" evidence="6">
    <location>
        <begin position="581"/>
        <end position="604"/>
    </location>
</feature>
<dbReference type="CDD" id="cd20195">
    <property type="entry name" value="T-box_MGA-like"/>
    <property type="match status" value="1"/>
</dbReference>
<feature type="region of interest" description="Disordered" evidence="6">
    <location>
        <begin position="1117"/>
        <end position="1178"/>
    </location>
</feature>
<keyword evidence="3" id="KW-0804">Transcription</keyword>
<feature type="compositionally biased region" description="Basic and acidic residues" evidence="6">
    <location>
        <begin position="393"/>
        <end position="404"/>
    </location>
</feature>
<organism evidence="8 9">
    <name type="scientific">Sparus aurata</name>
    <name type="common">Gilthead sea bream</name>
    <dbReference type="NCBI Taxonomy" id="8175"/>
    <lineage>
        <taxon>Eukaryota</taxon>
        <taxon>Metazoa</taxon>
        <taxon>Chordata</taxon>
        <taxon>Craniata</taxon>
        <taxon>Vertebrata</taxon>
        <taxon>Euteleostomi</taxon>
        <taxon>Actinopterygii</taxon>
        <taxon>Neopterygii</taxon>
        <taxon>Teleostei</taxon>
        <taxon>Neoteleostei</taxon>
        <taxon>Acanthomorphata</taxon>
        <taxon>Eupercaria</taxon>
        <taxon>Spariformes</taxon>
        <taxon>Sparidae</taxon>
        <taxon>Sparus</taxon>
    </lineage>
</organism>
<keyword evidence="4 5" id="KW-0539">Nucleus</keyword>
<feature type="compositionally biased region" description="Polar residues" evidence="6">
    <location>
        <begin position="1987"/>
        <end position="2000"/>
    </location>
</feature>
<feature type="compositionally biased region" description="Basic and acidic residues" evidence="6">
    <location>
        <begin position="1327"/>
        <end position="1339"/>
    </location>
</feature>
<feature type="compositionally biased region" description="Polar residues" evidence="6">
    <location>
        <begin position="1846"/>
        <end position="1862"/>
    </location>
</feature>
<dbReference type="SUPFAM" id="SSF49417">
    <property type="entry name" value="p53-like transcription factors"/>
    <property type="match status" value="1"/>
</dbReference>
<evidence type="ECO:0000259" key="7">
    <source>
        <dbReference type="PROSITE" id="PS50252"/>
    </source>
</evidence>
<keyword evidence="1" id="KW-0805">Transcription regulation</keyword>
<dbReference type="SMART" id="SM00425">
    <property type="entry name" value="TBOX"/>
    <property type="match status" value="1"/>
</dbReference>
<dbReference type="GO" id="GO:0000785">
    <property type="term" value="C:chromatin"/>
    <property type="evidence" value="ECO:0007669"/>
    <property type="project" value="TreeGrafter"/>
</dbReference>
<reference evidence="8" key="3">
    <citation type="submission" date="2025-09" db="UniProtKB">
        <authorList>
            <consortium name="Ensembl"/>
        </authorList>
    </citation>
    <scope>IDENTIFICATION</scope>
</reference>
<feature type="region of interest" description="Disordered" evidence="6">
    <location>
        <begin position="1"/>
        <end position="27"/>
    </location>
</feature>